<evidence type="ECO:0000256" key="4">
    <source>
        <dbReference type="ARBA" id="ARBA00022475"/>
    </source>
</evidence>
<dbReference type="Gene3D" id="1.10.357.140">
    <property type="entry name" value="UbiA prenyltransferase"/>
    <property type="match status" value="1"/>
</dbReference>
<evidence type="ECO:0000256" key="8">
    <source>
        <dbReference type="ARBA" id="ARBA00022692"/>
    </source>
</evidence>
<keyword evidence="5" id="KW-0997">Cell inner membrane</keyword>
<feature type="transmembrane region" description="Helical" evidence="12">
    <location>
        <begin position="160"/>
        <end position="181"/>
    </location>
</feature>
<dbReference type="Pfam" id="PF01040">
    <property type="entry name" value="UbiA"/>
    <property type="match status" value="1"/>
</dbReference>
<keyword evidence="4" id="KW-1003">Cell membrane</keyword>
<protein>
    <recommendedName>
        <fullName evidence="11">4-hydroxybenzoate polyprenyltransferase</fullName>
        <ecNumber evidence="11">2.5.1.39</ecNumber>
    </recommendedName>
</protein>
<evidence type="ECO:0000256" key="6">
    <source>
        <dbReference type="ARBA" id="ARBA00022679"/>
    </source>
</evidence>
<dbReference type="AlphaFoldDB" id="A0A518D1J4"/>
<keyword evidence="6 13" id="KW-0808">Transferase</keyword>
<keyword evidence="8 12" id="KW-0812">Transmembrane</keyword>
<name>A0A518D1J4_9BACT</name>
<proteinExistence type="inferred from homology"/>
<dbReference type="PANTHER" id="PTHR11048">
    <property type="entry name" value="PRENYLTRANSFERASES"/>
    <property type="match status" value="1"/>
</dbReference>
<reference evidence="13 14" key="1">
    <citation type="submission" date="2019-02" db="EMBL/GenBank/DDBJ databases">
        <title>Deep-cultivation of Planctomycetes and their phenomic and genomic characterization uncovers novel biology.</title>
        <authorList>
            <person name="Wiegand S."/>
            <person name="Jogler M."/>
            <person name="Boedeker C."/>
            <person name="Pinto D."/>
            <person name="Vollmers J."/>
            <person name="Rivas-Marin E."/>
            <person name="Kohn T."/>
            <person name="Peeters S.H."/>
            <person name="Heuer A."/>
            <person name="Rast P."/>
            <person name="Oberbeckmann S."/>
            <person name="Bunk B."/>
            <person name="Jeske O."/>
            <person name="Meyerdierks A."/>
            <person name="Storesund J.E."/>
            <person name="Kallscheuer N."/>
            <person name="Luecker S."/>
            <person name="Lage O.M."/>
            <person name="Pohl T."/>
            <person name="Merkel B.J."/>
            <person name="Hornburger P."/>
            <person name="Mueller R.-W."/>
            <person name="Bruemmer F."/>
            <person name="Labrenz M."/>
            <person name="Spormann A.M."/>
            <person name="Op den Camp H."/>
            <person name="Overmann J."/>
            <person name="Amann R."/>
            <person name="Jetten M.S.M."/>
            <person name="Mascher T."/>
            <person name="Medema M.H."/>
            <person name="Devos D.P."/>
            <person name="Kaster A.-K."/>
            <person name="Ovreas L."/>
            <person name="Rohde M."/>
            <person name="Galperin M.Y."/>
            <person name="Jogler C."/>
        </authorList>
    </citation>
    <scope>NUCLEOTIDE SEQUENCE [LARGE SCALE GENOMIC DNA]</scope>
    <source>
        <strain evidence="13 14">Pla163</strain>
    </source>
</reference>
<comment type="similarity">
    <text evidence="3">Belongs to the UbiA prenyltransferase family.</text>
</comment>
<dbReference type="InterPro" id="IPR006371">
    <property type="entry name" value="Polyprenyltransferase_UbiA-li"/>
</dbReference>
<dbReference type="GO" id="GO:0006744">
    <property type="term" value="P:ubiquinone biosynthetic process"/>
    <property type="evidence" value="ECO:0007669"/>
    <property type="project" value="UniProtKB-KW"/>
</dbReference>
<dbReference type="EMBL" id="CP036290">
    <property type="protein sequence ID" value="QDU85344.1"/>
    <property type="molecule type" value="Genomic_DNA"/>
</dbReference>
<comment type="cofactor">
    <cofactor evidence="1">
        <name>Mg(2+)</name>
        <dbReference type="ChEBI" id="CHEBI:18420"/>
    </cofactor>
</comment>
<dbReference type="InterPro" id="IPR044878">
    <property type="entry name" value="UbiA_sf"/>
</dbReference>
<feature type="transmembrane region" description="Helical" evidence="12">
    <location>
        <begin position="40"/>
        <end position="61"/>
    </location>
</feature>
<feature type="transmembrane region" description="Helical" evidence="12">
    <location>
        <begin position="135"/>
        <end position="154"/>
    </location>
</feature>
<dbReference type="PANTHER" id="PTHR11048:SF28">
    <property type="entry name" value="4-HYDROXYBENZOATE POLYPRENYLTRANSFERASE, MITOCHONDRIAL"/>
    <property type="match status" value="1"/>
</dbReference>
<feature type="transmembrane region" description="Helical" evidence="12">
    <location>
        <begin position="202"/>
        <end position="224"/>
    </location>
</feature>
<gene>
    <name evidence="13" type="primary">ubiA</name>
    <name evidence="13" type="ORF">Pla163_24720</name>
</gene>
<comment type="subcellular location">
    <subcellularLocation>
        <location evidence="2">Membrane</location>
        <topology evidence="2">Multi-pass membrane protein</topology>
    </subcellularLocation>
</comment>
<dbReference type="InterPro" id="IPR000537">
    <property type="entry name" value="UbiA_prenyltransferase"/>
</dbReference>
<dbReference type="GO" id="GO:0008412">
    <property type="term" value="F:4-hydroxybenzoate polyprenyltransferase activity"/>
    <property type="evidence" value="ECO:0007669"/>
    <property type="project" value="UniProtKB-EC"/>
</dbReference>
<evidence type="ECO:0000256" key="9">
    <source>
        <dbReference type="ARBA" id="ARBA00022989"/>
    </source>
</evidence>
<dbReference type="RefSeq" id="WP_419185867.1">
    <property type="nucleotide sequence ID" value="NZ_CP036290.1"/>
</dbReference>
<dbReference type="NCBIfam" id="TIGR01475">
    <property type="entry name" value="ubiA_other"/>
    <property type="match status" value="1"/>
</dbReference>
<evidence type="ECO:0000256" key="10">
    <source>
        <dbReference type="ARBA" id="ARBA00023136"/>
    </source>
</evidence>
<dbReference type="CDD" id="cd13959">
    <property type="entry name" value="PT_UbiA_COQ2"/>
    <property type="match status" value="1"/>
</dbReference>
<organism evidence="13 14">
    <name type="scientific">Rohdeia mirabilis</name>
    <dbReference type="NCBI Taxonomy" id="2528008"/>
    <lineage>
        <taxon>Bacteria</taxon>
        <taxon>Pseudomonadati</taxon>
        <taxon>Planctomycetota</taxon>
        <taxon>Planctomycetia</taxon>
        <taxon>Planctomycetia incertae sedis</taxon>
        <taxon>Rohdeia</taxon>
    </lineage>
</organism>
<dbReference type="GO" id="GO:0005886">
    <property type="term" value="C:plasma membrane"/>
    <property type="evidence" value="ECO:0007669"/>
    <property type="project" value="TreeGrafter"/>
</dbReference>
<dbReference type="EC" id="2.5.1.39" evidence="11"/>
<evidence type="ECO:0000256" key="12">
    <source>
        <dbReference type="SAM" id="Phobius"/>
    </source>
</evidence>
<evidence type="ECO:0000256" key="1">
    <source>
        <dbReference type="ARBA" id="ARBA00001946"/>
    </source>
</evidence>
<evidence type="ECO:0000256" key="2">
    <source>
        <dbReference type="ARBA" id="ARBA00004141"/>
    </source>
</evidence>
<sequence>MTGAADYLGLVRFSHSVFALPFALASAWVASGGVPDGRRLAWIVVCAVAARTSAMAYNRFVDRDVDAVNPRTRGREIPSGAVPARNALALALVAGALFVAGAWMLGPWCGWISLPVLALLLGYSHAKRFTWICHLWLGLCLAIAPLGAWLAVAGEPGPGFLVPSLLAAAVLTWVAGFDLIYACQDAEFDRAQGLASIPARFGVGRSLAISASLHLVTVAALVAFGVEAGLGAPFWVALVACAALLVWQHRIVRPSDLSRVNAAFFTANGWVGVALFAGVVTDLALRS</sequence>
<evidence type="ECO:0000256" key="11">
    <source>
        <dbReference type="ARBA" id="ARBA00034524"/>
    </source>
</evidence>
<evidence type="ECO:0000313" key="13">
    <source>
        <dbReference type="EMBL" id="QDU85344.1"/>
    </source>
</evidence>
<dbReference type="InterPro" id="IPR039653">
    <property type="entry name" value="Prenyltransferase"/>
</dbReference>
<evidence type="ECO:0000256" key="7">
    <source>
        <dbReference type="ARBA" id="ARBA00022688"/>
    </source>
</evidence>
<dbReference type="FunFam" id="1.10.357.140:FF:000008">
    <property type="entry name" value="4-hydroxybenzoate octaprenyltransferase"/>
    <property type="match status" value="1"/>
</dbReference>
<dbReference type="Proteomes" id="UP000319342">
    <property type="component" value="Chromosome"/>
</dbReference>
<keyword evidence="7" id="KW-0831">Ubiquinone biosynthesis</keyword>
<keyword evidence="10 12" id="KW-0472">Membrane</keyword>
<dbReference type="FunFam" id="1.20.120.1780:FF:000001">
    <property type="entry name" value="4-hydroxybenzoate octaprenyltransferase"/>
    <property type="match status" value="1"/>
</dbReference>
<feature type="transmembrane region" description="Helical" evidence="12">
    <location>
        <begin position="82"/>
        <end position="99"/>
    </location>
</feature>
<feature type="transmembrane region" description="Helical" evidence="12">
    <location>
        <begin position="230"/>
        <end position="248"/>
    </location>
</feature>
<keyword evidence="9 12" id="KW-1133">Transmembrane helix</keyword>
<evidence type="ECO:0000256" key="3">
    <source>
        <dbReference type="ARBA" id="ARBA00005985"/>
    </source>
</evidence>
<dbReference type="Gene3D" id="1.20.120.1780">
    <property type="entry name" value="UbiA prenyltransferase"/>
    <property type="match status" value="1"/>
</dbReference>
<evidence type="ECO:0000256" key="5">
    <source>
        <dbReference type="ARBA" id="ARBA00022519"/>
    </source>
</evidence>
<feature type="transmembrane region" description="Helical" evidence="12">
    <location>
        <begin position="7"/>
        <end position="28"/>
    </location>
</feature>
<keyword evidence="14" id="KW-1185">Reference proteome</keyword>
<evidence type="ECO:0000313" key="14">
    <source>
        <dbReference type="Proteomes" id="UP000319342"/>
    </source>
</evidence>
<feature type="transmembrane region" description="Helical" evidence="12">
    <location>
        <begin position="105"/>
        <end position="123"/>
    </location>
</feature>
<accession>A0A518D1J4</accession>
<feature type="transmembrane region" description="Helical" evidence="12">
    <location>
        <begin position="260"/>
        <end position="280"/>
    </location>
</feature>